<name>A0A9N9NTE1_9GLOM</name>
<keyword evidence="2" id="KW-1185">Reference proteome</keyword>
<proteinExistence type="predicted"/>
<dbReference type="EMBL" id="CAJVQA010018691">
    <property type="protein sequence ID" value="CAG8755506.1"/>
    <property type="molecule type" value="Genomic_DNA"/>
</dbReference>
<evidence type="ECO:0000313" key="1">
    <source>
        <dbReference type="EMBL" id="CAG8755506.1"/>
    </source>
</evidence>
<feature type="non-terminal residue" evidence="1">
    <location>
        <position position="169"/>
    </location>
</feature>
<gene>
    <name evidence="1" type="ORF">CPELLU_LOCUS14977</name>
</gene>
<dbReference type="Proteomes" id="UP000789759">
    <property type="component" value="Unassembled WGS sequence"/>
</dbReference>
<protein>
    <submittedName>
        <fullName evidence="1">5751_t:CDS:1</fullName>
    </submittedName>
</protein>
<dbReference type="AlphaFoldDB" id="A0A9N9NTE1"/>
<accession>A0A9N9NTE1</accession>
<comment type="caution">
    <text evidence="1">The sequence shown here is derived from an EMBL/GenBank/DDBJ whole genome shotgun (WGS) entry which is preliminary data.</text>
</comment>
<evidence type="ECO:0000313" key="2">
    <source>
        <dbReference type="Proteomes" id="UP000789759"/>
    </source>
</evidence>
<organism evidence="1 2">
    <name type="scientific">Cetraspora pellucida</name>
    <dbReference type="NCBI Taxonomy" id="1433469"/>
    <lineage>
        <taxon>Eukaryota</taxon>
        <taxon>Fungi</taxon>
        <taxon>Fungi incertae sedis</taxon>
        <taxon>Mucoromycota</taxon>
        <taxon>Glomeromycotina</taxon>
        <taxon>Glomeromycetes</taxon>
        <taxon>Diversisporales</taxon>
        <taxon>Gigasporaceae</taxon>
        <taxon>Cetraspora</taxon>
    </lineage>
</organism>
<sequence>MQPPPSVIYENAYDLFQSAQMFANFHEFIVAQKCIKDKQYIEVRNRTHNYDLSEDLLGHPICHQLTEQQLINIFEMTASGSCPWEIISTICQNNLLSLVINKNIYNAYDHFCKQSLKDCTPVEALINKLREKWPEHQQAATQETLKNMIDAFLIGLQNPQVSHTKERPP</sequence>
<dbReference type="OrthoDB" id="1880067at2759"/>
<reference evidence="1" key="1">
    <citation type="submission" date="2021-06" db="EMBL/GenBank/DDBJ databases">
        <authorList>
            <person name="Kallberg Y."/>
            <person name="Tangrot J."/>
            <person name="Rosling A."/>
        </authorList>
    </citation>
    <scope>NUCLEOTIDE SEQUENCE</scope>
    <source>
        <strain evidence="1">FL966</strain>
    </source>
</reference>